<dbReference type="AlphaFoldDB" id="A0A3N5Y3I5"/>
<evidence type="ECO:0000256" key="6">
    <source>
        <dbReference type="SAM" id="Coils"/>
    </source>
</evidence>
<feature type="coiled-coil region" evidence="6">
    <location>
        <begin position="465"/>
        <end position="492"/>
    </location>
</feature>
<keyword evidence="3 7" id="KW-0812">Transmembrane</keyword>
<evidence type="ECO:0000256" key="4">
    <source>
        <dbReference type="ARBA" id="ARBA00022989"/>
    </source>
</evidence>
<dbReference type="PANTHER" id="PTHR10010:SF46">
    <property type="entry name" value="SODIUM-DEPENDENT PHOSPHATE TRANSPORT PROTEIN 2B"/>
    <property type="match status" value="1"/>
</dbReference>
<keyword evidence="5 7" id="KW-0472">Membrane</keyword>
<feature type="transmembrane region" description="Helical" evidence="7">
    <location>
        <begin position="103"/>
        <end position="123"/>
    </location>
</feature>
<dbReference type="GO" id="GO:0005436">
    <property type="term" value="F:sodium:phosphate symporter activity"/>
    <property type="evidence" value="ECO:0007669"/>
    <property type="project" value="InterPro"/>
</dbReference>
<dbReference type="NCBIfam" id="NF037997">
    <property type="entry name" value="Na_Pi_symport"/>
    <property type="match status" value="1"/>
</dbReference>
<feature type="transmembrane region" description="Helical" evidence="7">
    <location>
        <begin position="272"/>
        <end position="294"/>
    </location>
</feature>
<evidence type="ECO:0000256" key="2">
    <source>
        <dbReference type="ARBA" id="ARBA00022475"/>
    </source>
</evidence>
<keyword evidence="4 7" id="KW-1133">Transmembrane helix</keyword>
<evidence type="ECO:0000256" key="7">
    <source>
        <dbReference type="SAM" id="Phobius"/>
    </source>
</evidence>
<feature type="transmembrane region" description="Helical" evidence="7">
    <location>
        <begin position="135"/>
        <end position="153"/>
    </location>
</feature>
<dbReference type="Pfam" id="PF02690">
    <property type="entry name" value="Na_Pi_cotrans"/>
    <property type="match status" value="2"/>
</dbReference>
<dbReference type="RefSeq" id="WP_124027276.1">
    <property type="nucleotide sequence ID" value="NZ_JBHRSN010000015.1"/>
</dbReference>
<name>A0A3N5Y3I5_9ALTE</name>
<comment type="subcellular location">
    <subcellularLocation>
        <location evidence="1">Cell membrane</location>
        <topology evidence="1">Multi-pass membrane protein</topology>
    </subcellularLocation>
</comment>
<dbReference type="OrthoDB" id="9763003at2"/>
<reference evidence="8 9" key="1">
    <citation type="submission" date="2018-11" db="EMBL/GenBank/DDBJ databases">
        <authorList>
            <person name="Ye M.-Q."/>
            <person name="Du Z.-J."/>
        </authorList>
    </citation>
    <scope>NUCLEOTIDE SEQUENCE [LARGE SCALE GENOMIC DNA]</scope>
    <source>
        <strain evidence="8 9">U0105</strain>
    </source>
</reference>
<feature type="transmembrane region" description="Helical" evidence="7">
    <location>
        <begin position="173"/>
        <end position="198"/>
    </location>
</feature>
<evidence type="ECO:0000256" key="5">
    <source>
        <dbReference type="ARBA" id="ARBA00023136"/>
    </source>
</evidence>
<keyword evidence="9" id="KW-1185">Reference proteome</keyword>
<protein>
    <submittedName>
        <fullName evidence="8">Na/Pi cotransporter family protein</fullName>
    </submittedName>
</protein>
<evidence type="ECO:0000313" key="9">
    <source>
        <dbReference type="Proteomes" id="UP000275281"/>
    </source>
</evidence>
<evidence type="ECO:0000256" key="3">
    <source>
        <dbReference type="ARBA" id="ARBA00022692"/>
    </source>
</evidence>
<evidence type="ECO:0000313" key="8">
    <source>
        <dbReference type="EMBL" id="RPJ67376.1"/>
    </source>
</evidence>
<dbReference type="Proteomes" id="UP000275281">
    <property type="component" value="Unassembled WGS sequence"/>
</dbReference>
<dbReference type="GO" id="GO:0044341">
    <property type="term" value="P:sodium-dependent phosphate transport"/>
    <property type="evidence" value="ECO:0007669"/>
    <property type="project" value="InterPro"/>
</dbReference>
<dbReference type="NCBIfam" id="TIGR00704">
    <property type="entry name" value="NaPi_cotrn_rel"/>
    <property type="match status" value="1"/>
</dbReference>
<keyword evidence="2" id="KW-1003">Cell membrane</keyword>
<sequence>MENLTIAMAGMTAVILFIFGLENFSREIENISGERFRKSLGSATRLPIVGVVIGALVTAVIQSSSATSVITISLVNAGVLTFKNSVGIIFGSNVGTTITAQLVAFKLTAFAPLIIILGFFLSLTRNRFSIFGKAIFYFGFVFFSLNLISSSLAPLQNNPDLIALLTQPQNPLIAILVGCLFTAMVQSSSVTTGLAIIFTQQGILGLENAVPLIMGANIGTTATAMIAVFGMDIAAKKTALCHFLFNVGGVLLFIPILFLFGHKLSEVSVEPALALANIHFIFNVVTSLIFIVLVTPFTRFVDLVLGEGKMDFERLSLPSYNESDDYHRVVEKLDNGNKELIEFLQENYNQVTLSLETNYKGIHDSAQKRIEYTNFLEKEYVSYFTTVVSKVNEEEQSKVVIDRINRYDYLFQIHDSIADLFACKRIIDSQFIELRSDIVVLIRELSNDTLSLFALIREHHDESKSSDIDKAAKELQRNLNQAQRKLLLLLADTNRKDAGALTNFVTYSQRLKDKLLNFHKISSKNSTEQ</sequence>
<comment type="caution">
    <text evidence="8">The sequence shown here is derived from an EMBL/GenBank/DDBJ whole genome shotgun (WGS) entry which is preliminary data.</text>
</comment>
<proteinExistence type="predicted"/>
<accession>A0A3N5Y3I5</accession>
<organism evidence="8 9">
    <name type="scientific">Alteromonas sediminis</name>
    <dbReference type="NCBI Taxonomy" id="2259342"/>
    <lineage>
        <taxon>Bacteria</taxon>
        <taxon>Pseudomonadati</taxon>
        <taxon>Pseudomonadota</taxon>
        <taxon>Gammaproteobacteria</taxon>
        <taxon>Alteromonadales</taxon>
        <taxon>Alteromonadaceae</taxon>
        <taxon>Alteromonas/Salinimonas group</taxon>
        <taxon>Alteromonas</taxon>
    </lineage>
</organism>
<feature type="transmembrane region" description="Helical" evidence="7">
    <location>
        <begin position="243"/>
        <end position="260"/>
    </location>
</feature>
<keyword evidence="6" id="KW-0175">Coiled coil</keyword>
<dbReference type="PANTHER" id="PTHR10010">
    <property type="entry name" value="SOLUTE CARRIER FAMILY 34 SODIUM PHOSPHATE , MEMBER 2-RELATED"/>
    <property type="match status" value="1"/>
</dbReference>
<dbReference type="GO" id="GO:0005886">
    <property type="term" value="C:plasma membrane"/>
    <property type="evidence" value="ECO:0007669"/>
    <property type="project" value="UniProtKB-SubCell"/>
</dbReference>
<feature type="transmembrane region" description="Helical" evidence="7">
    <location>
        <begin position="46"/>
        <end position="75"/>
    </location>
</feature>
<feature type="transmembrane region" description="Helical" evidence="7">
    <location>
        <begin position="6"/>
        <end position="25"/>
    </location>
</feature>
<gene>
    <name evidence="8" type="ORF">DRW07_07575</name>
</gene>
<feature type="transmembrane region" description="Helical" evidence="7">
    <location>
        <begin position="210"/>
        <end position="231"/>
    </location>
</feature>
<dbReference type="EMBL" id="RPOK01000002">
    <property type="protein sequence ID" value="RPJ67376.1"/>
    <property type="molecule type" value="Genomic_DNA"/>
</dbReference>
<dbReference type="InterPro" id="IPR003841">
    <property type="entry name" value="Na/Pi_transpt"/>
</dbReference>
<evidence type="ECO:0000256" key="1">
    <source>
        <dbReference type="ARBA" id="ARBA00004651"/>
    </source>
</evidence>
<dbReference type="InterPro" id="IPR004633">
    <property type="entry name" value="NaPi_cotrn-rel/YqeW-like"/>
</dbReference>